<evidence type="ECO:0000313" key="3">
    <source>
        <dbReference type="Proteomes" id="UP000260529"/>
    </source>
</evidence>
<keyword evidence="3" id="KW-1185">Reference proteome</keyword>
<feature type="region of interest" description="Disordered" evidence="1">
    <location>
        <begin position="37"/>
        <end position="65"/>
    </location>
</feature>
<evidence type="ECO:0000313" key="2">
    <source>
        <dbReference type="EMBL" id="AXF51474.1"/>
    </source>
</evidence>
<organism evidence="2 3">
    <name type="scientific">Erwinia phage Pavtok</name>
    <dbReference type="NCBI Taxonomy" id="2267655"/>
    <lineage>
        <taxon>Viruses</taxon>
        <taxon>Duplodnaviria</taxon>
        <taxon>Heunggongvirae</taxon>
        <taxon>Uroviricota</taxon>
        <taxon>Caudoviricetes</taxon>
        <taxon>Pavtokvirus</taxon>
        <taxon>Pavtokvirus pavtok</taxon>
    </lineage>
</organism>
<reference evidence="3" key="1">
    <citation type="submission" date="2018-06" db="EMBL/GenBank/DDBJ databases">
        <authorList>
            <person name="Sharma R."/>
            <person name="Hughes J."/>
            <person name="Breakwell D.P."/>
            <person name="Hope S."/>
            <person name="Grose J.H."/>
        </authorList>
    </citation>
    <scope>NUCLEOTIDE SEQUENCE [LARGE SCALE GENOMIC DNA]</scope>
</reference>
<name>A0A345BM03_9CAUD</name>
<proteinExistence type="predicted"/>
<sequence length="117" mass="12996">MTDFQKQAQEAIMKALRDGSWHDIPWLASSVREHGMDTLLRETAESDKTTTPAPEADVSAEEEGPGWPEWAAWRLILPSVPNTTVVFFSRRPAKRELTAFAAAAGVAVDTCRVEERV</sequence>
<accession>A0A345BM03</accession>
<protein>
    <submittedName>
        <fullName evidence="2">Uncharacterized protein</fullName>
    </submittedName>
</protein>
<feature type="compositionally biased region" description="Basic and acidic residues" evidence="1">
    <location>
        <begin position="37"/>
        <end position="48"/>
    </location>
</feature>
<dbReference type="EMBL" id="MH426726">
    <property type="protein sequence ID" value="AXF51474.1"/>
    <property type="molecule type" value="Genomic_DNA"/>
</dbReference>
<evidence type="ECO:0000256" key="1">
    <source>
        <dbReference type="SAM" id="MobiDB-lite"/>
    </source>
</evidence>
<dbReference type="Proteomes" id="UP000260529">
    <property type="component" value="Segment"/>
</dbReference>
<gene>
    <name evidence="2" type="ORF">PAVTOK_46</name>
</gene>